<dbReference type="Gene3D" id="1.20.144.10">
    <property type="entry name" value="Phosphatidic acid phosphatase type 2/haloperoxidase"/>
    <property type="match status" value="1"/>
</dbReference>
<evidence type="ECO:0000259" key="2">
    <source>
        <dbReference type="SMART" id="SM00014"/>
    </source>
</evidence>
<dbReference type="SMART" id="SM00014">
    <property type="entry name" value="acidPPc"/>
    <property type="match status" value="1"/>
</dbReference>
<evidence type="ECO:0000256" key="1">
    <source>
        <dbReference type="SAM" id="Phobius"/>
    </source>
</evidence>
<proteinExistence type="predicted"/>
<accession>A0ABS7L102</accession>
<feature type="transmembrane region" description="Helical" evidence="1">
    <location>
        <begin position="101"/>
        <end position="118"/>
    </location>
</feature>
<keyword evidence="4" id="KW-1185">Reference proteome</keyword>
<dbReference type="Pfam" id="PF01569">
    <property type="entry name" value="PAP2"/>
    <property type="match status" value="1"/>
</dbReference>
<protein>
    <submittedName>
        <fullName evidence="3">Undecaprenyl-diphosphatase</fullName>
    </submittedName>
</protein>
<feature type="transmembrane region" description="Helical" evidence="1">
    <location>
        <begin position="24"/>
        <end position="46"/>
    </location>
</feature>
<organism evidence="3 4">
    <name type="scientific">Clostridium sardiniense</name>
    <name type="common">Clostridium absonum</name>
    <dbReference type="NCBI Taxonomy" id="29369"/>
    <lineage>
        <taxon>Bacteria</taxon>
        <taxon>Bacillati</taxon>
        <taxon>Bacillota</taxon>
        <taxon>Clostridia</taxon>
        <taxon>Eubacteriales</taxon>
        <taxon>Clostridiaceae</taxon>
        <taxon>Clostridium</taxon>
    </lineage>
</organism>
<feature type="transmembrane region" description="Helical" evidence="1">
    <location>
        <begin position="125"/>
        <end position="143"/>
    </location>
</feature>
<dbReference type="InterPro" id="IPR000326">
    <property type="entry name" value="PAP2/HPO"/>
</dbReference>
<evidence type="ECO:0000313" key="4">
    <source>
        <dbReference type="Proteomes" id="UP001299068"/>
    </source>
</evidence>
<feature type="transmembrane region" description="Helical" evidence="1">
    <location>
        <begin position="149"/>
        <end position="165"/>
    </location>
</feature>
<dbReference type="Proteomes" id="UP001299068">
    <property type="component" value="Unassembled WGS sequence"/>
</dbReference>
<dbReference type="PANTHER" id="PTHR14969:SF58">
    <property type="entry name" value="UNDECAPRENYL-DIPHOSPHATASE BCRC"/>
    <property type="match status" value="1"/>
</dbReference>
<dbReference type="SUPFAM" id="SSF48317">
    <property type="entry name" value="Acid phosphatase/Vanadium-dependent haloperoxidase"/>
    <property type="match status" value="1"/>
</dbReference>
<sequence>MGLNLEVFRSINNLADKNLYLDSIMIFCSKYLPYFFVLAIILLYLFGISRRDIECRKVAVSTIVFTIINLFVSFIIGSVYYVNRPFADHNVNLLVQHSKNASFPSDHVIGTFSIALGLGKYSKVLRNILTILSILVGISRIYVGNHYPLDVIGGFVVVIIMNYVYKRLFKNTVESIYVNIDKAIFKN</sequence>
<dbReference type="InterPro" id="IPR036938">
    <property type="entry name" value="PAP2/HPO_sf"/>
</dbReference>
<dbReference type="CDD" id="cd03385">
    <property type="entry name" value="PAP2_BcrC_like"/>
    <property type="match status" value="1"/>
</dbReference>
<dbReference type="RefSeq" id="WP_204593978.1">
    <property type="nucleotide sequence ID" value="NZ_JAFBDA010000003.1"/>
</dbReference>
<evidence type="ECO:0000313" key="3">
    <source>
        <dbReference type="EMBL" id="MBY0756735.1"/>
    </source>
</evidence>
<name>A0ABS7L102_CLOSR</name>
<keyword evidence="1" id="KW-0812">Transmembrane</keyword>
<comment type="caution">
    <text evidence="3">The sequence shown here is derived from an EMBL/GenBank/DDBJ whole genome shotgun (WGS) entry which is preliminary data.</text>
</comment>
<keyword evidence="1" id="KW-1133">Transmembrane helix</keyword>
<keyword evidence="1" id="KW-0472">Membrane</keyword>
<gene>
    <name evidence="3" type="ORF">K5V21_14900</name>
</gene>
<dbReference type="PANTHER" id="PTHR14969">
    <property type="entry name" value="SPHINGOSINE-1-PHOSPHATE PHOSPHOHYDROLASE"/>
    <property type="match status" value="1"/>
</dbReference>
<reference evidence="3 4" key="1">
    <citation type="journal article" date="2021" name="Cell Host Microbe">
        <title>in vivo commensal control of Clostridioides difficile virulence.</title>
        <authorList>
            <person name="Girinathan B.P."/>
            <person name="Dibenedetto N."/>
            <person name="Worley J.N."/>
            <person name="Peltier J."/>
            <person name="Arrieta-Ortiz M.L."/>
            <person name="Rupa Christinal Immanuel S."/>
            <person name="Lavin R."/>
            <person name="Delaney M.L."/>
            <person name="Cummins C."/>
            <person name="Hoffmann M."/>
            <person name="Luo Y."/>
            <person name="Gonzalez-Escalona N."/>
            <person name="Allard M."/>
            <person name="Onderdonk A.B."/>
            <person name="Gerber G.K."/>
            <person name="Sonenshein A.L."/>
            <person name="Baliga N."/>
            <person name="Dupuy B."/>
            <person name="Bry L."/>
        </authorList>
    </citation>
    <scope>NUCLEOTIDE SEQUENCE [LARGE SCALE GENOMIC DNA]</scope>
    <source>
        <strain evidence="3 4">DSM 599</strain>
    </source>
</reference>
<feature type="domain" description="Phosphatidic acid phosphatase type 2/haloperoxidase" evidence="2">
    <location>
        <begin position="58"/>
        <end position="166"/>
    </location>
</feature>
<dbReference type="EMBL" id="JAIKTU010000013">
    <property type="protein sequence ID" value="MBY0756735.1"/>
    <property type="molecule type" value="Genomic_DNA"/>
</dbReference>
<feature type="transmembrane region" description="Helical" evidence="1">
    <location>
        <begin position="58"/>
        <end position="81"/>
    </location>
</feature>
<dbReference type="InterPro" id="IPR033879">
    <property type="entry name" value="UPP_Pase"/>
</dbReference>